<dbReference type="InterPro" id="IPR035919">
    <property type="entry name" value="EAL_sf"/>
</dbReference>
<dbReference type="SMART" id="SM01080">
    <property type="entry name" value="CHASE2"/>
    <property type="match status" value="1"/>
</dbReference>
<feature type="region of interest" description="Disordered" evidence="1">
    <location>
        <begin position="1"/>
        <end position="26"/>
    </location>
</feature>
<keyword evidence="2" id="KW-0812">Transmembrane</keyword>
<organism evidence="4 5">
    <name type="scientific">Sphingomonas donggukensis</name>
    <dbReference type="NCBI Taxonomy" id="2949093"/>
    <lineage>
        <taxon>Bacteria</taxon>
        <taxon>Pseudomonadati</taxon>
        <taxon>Pseudomonadota</taxon>
        <taxon>Alphaproteobacteria</taxon>
        <taxon>Sphingomonadales</taxon>
        <taxon>Sphingomonadaceae</taxon>
        <taxon>Sphingomonas</taxon>
    </lineage>
</organism>
<dbReference type="PANTHER" id="PTHR33121:SF79">
    <property type="entry name" value="CYCLIC DI-GMP PHOSPHODIESTERASE PDED-RELATED"/>
    <property type="match status" value="1"/>
</dbReference>
<dbReference type="CDD" id="cd01948">
    <property type="entry name" value="EAL"/>
    <property type="match status" value="1"/>
</dbReference>
<dbReference type="PROSITE" id="PS50883">
    <property type="entry name" value="EAL"/>
    <property type="match status" value="1"/>
</dbReference>
<dbReference type="PANTHER" id="PTHR33121">
    <property type="entry name" value="CYCLIC DI-GMP PHOSPHODIESTERASE PDEF"/>
    <property type="match status" value="1"/>
</dbReference>
<reference evidence="4" key="1">
    <citation type="submission" date="2022-05" db="EMBL/GenBank/DDBJ databases">
        <title>Sphingomonas sp. strain RMG20 Genome sequencing and assembly.</title>
        <authorList>
            <person name="Kim I."/>
        </authorList>
    </citation>
    <scope>NUCLEOTIDE SEQUENCE</scope>
    <source>
        <strain evidence="4">RMG20</strain>
    </source>
</reference>
<dbReference type="Proteomes" id="UP001055580">
    <property type="component" value="Chromosome"/>
</dbReference>
<keyword evidence="2" id="KW-1133">Transmembrane helix</keyword>
<sequence>MLPPRPDARPSDGARAESRGGESRGGRRRSLAKIFGWATLAALVTGLLGLGQPVDDYMRMARNMARKQVPSGEIVVVGIDDRSVERLGTWPWSRDRHTALINRLKAAGARHIVFDIFFHSPGATKAEDRRFAAAIEKAGNVWLAAGTTYDRATGVLRPKTPRAEFSKHANIVSVAMNYSVMASVRQLPYAARYHGDVVPSMAAALAGADGAVGTTFPLDYAIDLKAIKTVSAADVIAKDIDMSVFAGKDVLIAVASRDIGDIYFVPGSGLVNGGYLNVLGAETLKRGRPINVGWFIPFIIALTLSAINLFAANIWIRRTALVLAVFGATVLPFFAETRHIFMDVMPALILIAVSAISGAWANFRRSYKARGNINAVSGLPNLNALRGETAAGDCVLVAARVRNFAEISSSLPSEGERSLVDQIAARLALGARGARIYQGDEGIFVWATSPEVAGPDQLDALHALFRSPALVNGRPIDLSVTFGTDTIADRDLANRIGAALVAADEAAAENLRWKAYDPAKLADAEWKLSLLGRLDAAIDSGEVWVAYQPQLDVASGRISGAEALVRWSHPEKGEVSPMEFVLAAEQGNRIDKLTEFVLSDAIKTAASFAARGETFDIAVNISARLLEKPGLIGTVRRLLDESRLPPERLTLEVTESAAMTSGRASIRTLEEIGSVGINVSIDDYGTGFSTLEYFKKIPATEVKIDKSFVNLLDRNASDRLMVRSTIELAHSLGRIVVAEGVETDEILAELVKLGCDRIQGYLIGRPMKVAQLVRLIADRTHAAAA</sequence>
<dbReference type="InterPro" id="IPR007890">
    <property type="entry name" value="CHASE2"/>
</dbReference>
<feature type="transmembrane region" description="Helical" evidence="2">
    <location>
        <begin position="292"/>
        <end position="312"/>
    </location>
</feature>
<evidence type="ECO:0000313" key="5">
    <source>
        <dbReference type="Proteomes" id="UP001055580"/>
    </source>
</evidence>
<dbReference type="SUPFAM" id="SSF141868">
    <property type="entry name" value="EAL domain-like"/>
    <property type="match status" value="1"/>
</dbReference>
<dbReference type="Pfam" id="PF00563">
    <property type="entry name" value="EAL"/>
    <property type="match status" value="1"/>
</dbReference>
<dbReference type="EMBL" id="CP098401">
    <property type="protein sequence ID" value="URW74830.1"/>
    <property type="molecule type" value="Genomic_DNA"/>
</dbReference>
<feature type="transmembrane region" description="Helical" evidence="2">
    <location>
        <begin position="341"/>
        <end position="363"/>
    </location>
</feature>
<dbReference type="SMART" id="SM00052">
    <property type="entry name" value="EAL"/>
    <property type="match status" value="1"/>
</dbReference>
<evidence type="ECO:0000259" key="3">
    <source>
        <dbReference type="PROSITE" id="PS50883"/>
    </source>
</evidence>
<dbReference type="InterPro" id="IPR001633">
    <property type="entry name" value="EAL_dom"/>
</dbReference>
<proteinExistence type="predicted"/>
<keyword evidence="5" id="KW-1185">Reference proteome</keyword>
<evidence type="ECO:0000256" key="1">
    <source>
        <dbReference type="SAM" id="MobiDB-lite"/>
    </source>
</evidence>
<dbReference type="InterPro" id="IPR050706">
    <property type="entry name" value="Cyclic-di-GMP_PDE-like"/>
</dbReference>
<evidence type="ECO:0000313" key="4">
    <source>
        <dbReference type="EMBL" id="URW74830.1"/>
    </source>
</evidence>
<keyword evidence="2" id="KW-0472">Membrane</keyword>
<dbReference type="Gene3D" id="3.20.20.450">
    <property type="entry name" value="EAL domain"/>
    <property type="match status" value="1"/>
</dbReference>
<feature type="compositionally biased region" description="Basic and acidic residues" evidence="1">
    <location>
        <begin position="1"/>
        <end position="25"/>
    </location>
</feature>
<feature type="transmembrane region" description="Helical" evidence="2">
    <location>
        <begin position="319"/>
        <end position="335"/>
    </location>
</feature>
<name>A0ABY4TSN2_9SPHN</name>
<gene>
    <name evidence="4" type="ORF">M9980_09635</name>
</gene>
<protein>
    <submittedName>
        <fullName evidence="4">EAL domain-containing protein</fullName>
    </submittedName>
</protein>
<dbReference type="RefSeq" id="WP_250749930.1">
    <property type="nucleotide sequence ID" value="NZ_CP098401.1"/>
</dbReference>
<evidence type="ECO:0000256" key="2">
    <source>
        <dbReference type="SAM" id="Phobius"/>
    </source>
</evidence>
<accession>A0ABY4TSN2</accession>
<feature type="transmembrane region" description="Helical" evidence="2">
    <location>
        <begin position="34"/>
        <end position="54"/>
    </location>
</feature>
<feature type="domain" description="EAL" evidence="3">
    <location>
        <begin position="527"/>
        <end position="780"/>
    </location>
</feature>
<dbReference type="Pfam" id="PF05226">
    <property type="entry name" value="CHASE2"/>
    <property type="match status" value="1"/>
</dbReference>